<evidence type="ECO:0000256" key="3">
    <source>
        <dbReference type="SAM" id="Phobius"/>
    </source>
</evidence>
<sequence length="305" mass="31218">MNKTPRVLALLVVAGAAALGLAGCAGLGASSGGGADSAAQAPAPEAATDETAPDAAVVITGRITIETEDPIDAAAEATSIVTDAGGRVSGRSEHAAEDGGQASAELTLRIPADGLEDVRSALAGLGTVKDTSMESVEVGGTQRDLEARMTTLRTAIARYNEWLATASATSDLIELESEISERQTELEGLEAQARALDDQIAMSTVTLSLLSEYVPPKTAPSDFGEALAVGWSGFIGFWGSVVIALGVMLPWLATIGAITAFVIWVSIRARRRLPSRPAASGLDAALFPALDTTTPPTPEDAPAPR</sequence>
<keyword evidence="4" id="KW-0732">Signal</keyword>
<name>A0A0M2HI09_9MICO</name>
<evidence type="ECO:0000259" key="5">
    <source>
        <dbReference type="Pfam" id="PF14257"/>
    </source>
</evidence>
<keyword evidence="3" id="KW-0812">Transmembrane</keyword>
<dbReference type="Proteomes" id="UP000033900">
    <property type="component" value="Unassembled WGS sequence"/>
</dbReference>
<dbReference type="InterPro" id="IPR025645">
    <property type="entry name" value="DUF4349"/>
</dbReference>
<keyword evidence="1" id="KW-0175">Coiled coil</keyword>
<gene>
    <name evidence="6" type="ORF">RS84_02970</name>
</gene>
<dbReference type="EMBL" id="JYJB01000010">
    <property type="protein sequence ID" value="KJL46339.1"/>
    <property type="molecule type" value="Genomic_DNA"/>
</dbReference>
<evidence type="ECO:0000256" key="4">
    <source>
        <dbReference type="SAM" id="SignalP"/>
    </source>
</evidence>
<evidence type="ECO:0000256" key="2">
    <source>
        <dbReference type="SAM" id="MobiDB-lite"/>
    </source>
</evidence>
<keyword evidence="7" id="KW-1185">Reference proteome</keyword>
<feature type="compositionally biased region" description="Low complexity" evidence="2">
    <location>
        <begin position="36"/>
        <end position="46"/>
    </location>
</feature>
<reference evidence="6 7" key="1">
    <citation type="submission" date="2015-02" db="EMBL/GenBank/DDBJ databases">
        <title>Draft genome sequences of ten Microbacterium spp. with emphasis on heavy metal contaminated environments.</title>
        <authorList>
            <person name="Corretto E."/>
        </authorList>
    </citation>
    <scope>NUCLEOTIDE SEQUENCE [LARGE SCALE GENOMIC DNA]</scope>
    <source>
        <strain evidence="6 7">SA35</strain>
    </source>
</reference>
<feature type="region of interest" description="Disordered" evidence="2">
    <location>
        <begin position="32"/>
        <end position="52"/>
    </location>
</feature>
<keyword evidence="3" id="KW-1133">Transmembrane helix</keyword>
<dbReference type="RefSeq" id="WP_052676390.1">
    <property type="nucleotide sequence ID" value="NZ_JYJB01000010.1"/>
</dbReference>
<dbReference type="Pfam" id="PF14257">
    <property type="entry name" value="DUF4349"/>
    <property type="match status" value="1"/>
</dbReference>
<dbReference type="STRING" id="273678.RS84_02970"/>
<proteinExistence type="predicted"/>
<feature type="chain" id="PRO_5039405321" description="DUF4349 domain-containing protein" evidence="4">
    <location>
        <begin position="23"/>
        <end position="305"/>
    </location>
</feature>
<evidence type="ECO:0000313" key="7">
    <source>
        <dbReference type="Proteomes" id="UP000033900"/>
    </source>
</evidence>
<feature type="domain" description="DUF4349" evidence="5">
    <location>
        <begin position="56"/>
        <end position="263"/>
    </location>
</feature>
<organism evidence="6 7">
    <name type="scientific">Microbacterium hydrocarbonoxydans</name>
    <dbReference type="NCBI Taxonomy" id="273678"/>
    <lineage>
        <taxon>Bacteria</taxon>
        <taxon>Bacillati</taxon>
        <taxon>Actinomycetota</taxon>
        <taxon>Actinomycetes</taxon>
        <taxon>Micrococcales</taxon>
        <taxon>Microbacteriaceae</taxon>
        <taxon>Microbacterium</taxon>
    </lineage>
</organism>
<feature type="transmembrane region" description="Helical" evidence="3">
    <location>
        <begin position="237"/>
        <end position="267"/>
    </location>
</feature>
<dbReference type="OrthoDB" id="186919at2"/>
<evidence type="ECO:0000256" key="1">
    <source>
        <dbReference type="SAM" id="Coils"/>
    </source>
</evidence>
<dbReference type="PROSITE" id="PS51257">
    <property type="entry name" value="PROKAR_LIPOPROTEIN"/>
    <property type="match status" value="1"/>
</dbReference>
<protein>
    <recommendedName>
        <fullName evidence="5">DUF4349 domain-containing protein</fullName>
    </recommendedName>
</protein>
<dbReference type="AlphaFoldDB" id="A0A0M2HI09"/>
<keyword evidence="3" id="KW-0472">Membrane</keyword>
<dbReference type="PATRIC" id="fig|273678.4.peg.2970"/>
<evidence type="ECO:0000313" key="6">
    <source>
        <dbReference type="EMBL" id="KJL46339.1"/>
    </source>
</evidence>
<accession>A0A0M2HI09</accession>
<feature type="signal peptide" evidence="4">
    <location>
        <begin position="1"/>
        <end position="22"/>
    </location>
</feature>
<comment type="caution">
    <text evidence="6">The sequence shown here is derived from an EMBL/GenBank/DDBJ whole genome shotgun (WGS) entry which is preliminary data.</text>
</comment>
<feature type="coiled-coil region" evidence="1">
    <location>
        <begin position="172"/>
        <end position="199"/>
    </location>
</feature>